<name>A0A564UVR6_9FIRM</name>
<keyword evidence="1" id="KW-0812">Transmembrane</keyword>
<evidence type="ECO:0000313" key="3">
    <source>
        <dbReference type="Proteomes" id="UP000398619"/>
    </source>
</evidence>
<dbReference type="RefSeq" id="WP_186290267.1">
    <property type="nucleotide sequence ID" value="NZ_CABHNM010000079.1"/>
</dbReference>
<dbReference type="EMBL" id="CABHNM010000079">
    <property type="protein sequence ID" value="VUX23666.1"/>
    <property type="molecule type" value="Genomic_DNA"/>
</dbReference>
<organism evidence="2 3">
    <name type="scientific">Dorea longicatena</name>
    <dbReference type="NCBI Taxonomy" id="88431"/>
    <lineage>
        <taxon>Bacteria</taxon>
        <taxon>Bacillati</taxon>
        <taxon>Bacillota</taxon>
        <taxon>Clostridia</taxon>
        <taxon>Lachnospirales</taxon>
        <taxon>Lachnospiraceae</taxon>
        <taxon>Dorea</taxon>
    </lineage>
</organism>
<dbReference type="AlphaFoldDB" id="A0A564UVR6"/>
<proteinExistence type="predicted"/>
<dbReference type="Proteomes" id="UP000398619">
    <property type="component" value="Unassembled WGS sequence"/>
</dbReference>
<evidence type="ECO:0000313" key="2">
    <source>
        <dbReference type="EMBL" id="VUX23666.1"/>
    </source>
</evidence>
<evidence type="ECO:0000256" key="1">
    <source>
        <dbReference type="SAM" id="Phobius"/>
    </source>
</evidence>
<feature type="transmembrane region" description="Helical" evidence="1">
    <location>
        <begin position="6"/>
        <end position="26"/>
    </location>
</feature>
<keyword evidence="1" id="KW-0472">Membrane</keyword>
<sequence length="50" mass="5840">MHNFILLIIIVFAIACLIVVCCLCIASTNWRDDKHDYELDDIRDKSDENK</sequence>
<reference evidence="2 3" key="1">
    <citation type="submission" date="2019-07" db="EMBL/GenBank/DDBJ databases">
        <authorList>
            <person name="Hibberd C M."/>
            <person name="Gehrig L. J."/>
            <person name="Chang H.-W."/>
            <person name="Venkatesh S."/>
        </authorList>
    </citation>
    <scope>NUCLEOTIDE SEQUENCE [LARGE SCALE GENOMIC DNA]</scope>
    <source>
        <strain evidence="2">Dorea_longicatena_SSTS_Bg7063</strain>
    </source>
</reference>
<accession>A0A564UVR6</accession>
<keyword evidence="1" id="KW-1133">Transmembrane helix</keyword>
<protein>
    <submittedName>
        <fullName evidence="2">Uncharacterized protein</fullName>
    </submittedName>
</protein>
<gene>
    <name evidence="2" type="ORF">DLSSTS7063_03262</name>
</gene>